<dbReference type="GO" id="GO:0006281">
    <property type="term" value="P:DNA repair"/>
    <property type="evidence" value="ECO:0007669"/>
    <property type="project" value="TreeGrafter"/>
</dbReference>
<evidence type="ECO:0000259" key="3">
    <source>
        <dbReference type="PROSITE" id="PS51194"/>
    </source>
</evidence>
<feature type="domain" description="Helicase C-terminal" evidence="3">
    <location>
        <begin position="288"/>
        <end position="432"/>
    </location>
</feature>
<feature type="domain" description="Helicase ATP-binding" evidence="2">
    <location>
        <begin position="1"/>
        <end position="157"/>
    </location>
</feature>
<evidence type="ECO:0000256" key="1">
    <source>
        <dbReference type="ARBA" id="ARBA00022801"/>
    </source>
</evidence>
<dbReference type="InterPro" id="IPR001650">
    <property type="entry name" value="Helicase_C-like"/>
</dbReference>
<dbReference type="InterPro" id="IPR038718">
    <property type="entry name" value="SNF2-like_sf"/>
</dbReference>
<dbReference type="InterPro" id="IPR027417">
    <property type="entry name" value="P-loop_NTPase"/>
</dbReference>
<dbReference type="EMBL" id="BK032533">
    <property type="protein sequence ID" value="DAF46178.1"/>
    <property type="molecule type" value="Genomic_DNA"/>
</dbReference>
<dbReference type="GO" id="GO:0031297">
    <property type="term" value="P:replication fork processing"/>
    <property type="evidence" value="ECO:0007669"/>
    <property type="project" value="TreeGrafter"/>
</dbReference>
<dbReference type="CDD" id="cd18793">
    <property type="entry name" value="SF2_C_SNF"/>
    <property type="match status" value="1"/>
</dbReference>
<organism evidence="4">
    <name type="scientific">Caudovirales sp. ctaix4</name>
    <dbReference type="NCBI Taxonomy" id="2827635"/>
    <lineage>
        <taxon>Viruses</taxon>
        <taxon>Duplodnaviria</taxon>
        <taxon>Heunggongvirae</taxon>
        <taxon>Uroviricota</taxon>
        <taxon>Caudoviricetes</taxon>
    </lineage>
</organism>
<dbReference type="GO" id="GO:0005524">
    <property type="term" value="F:ATP binding"/>
    <property type="evidence" value="ECO:0007669"/>
    <property type="project" value="InterPro"/>
</dbReference>
<dbReference type="SMART" id="SM00487">
    <property type="entry name" value="DEXDc"/>
    <property type="match status" value="1"/>
</dbReference>
<protein>
    <submittedName>
        <fullName evidence="4">Chromatin remodeling complex ATPase</fullName>
    </submittedName>
</protein>
<dbReference type="Gene3D" id="3.40.50.10810">
    <property type="entry name" value="Tandem AAA-ATPase domain"/>
    <property type="match status" value="1"/>
</dbReference>
<dbReference type="SMART" id="SM00490">
    <property type="entry name" value="HELICc"/>
    <property type="match status" value="1"/>
</dbReference>
<evidence type="ECO:0000259" key="2">
    <source>
        <dbReference type="PROSITE" id="PS51192"/>
    </source>
</evidence>
<dbReference type="InterPro" id="IPR049730">
    <property type="entry name" value="SNF2/RAD54-like_C"/>
</dbReference>
<reference evidence="4" key="1">
    <citation type="journal article" date="2021" name="Proc. Natl. Acad. Sci. U.S.A.">
        <title>A Catalog of Tens of Thousands of Viruses from Human Metagenomes Reveals Hidden Associations with Chronic Diseases.</title>
        <authorList>
            <person name="Tisza M.J."/>
            <person name="Buck C.B."/>
        </authorList>
    </citation>
    <scope>NUCLEOTIDE SEQUENCE</scope>
    <source>
        <strain evidence="4">Ctaix4</strain>
    </source>
</reference>
<dbReference type="InterPro" id="IPR000330">
    <property type="entry name" value="SNF2_N"/>
</dbReference>
<keyword evidence="1" id="KW-0378">Hydrolase</keyword>
<dbReference type="Pfam" id="PF00271">
    <property type="entry name" value="Helicase_C"/>
    <property type="match status" value="1"/>
</dbReference>
<dbReference type="Pfam" id="PF00176">
    <property type="entry name" value="SNF2-rel_dom"/>
    <property type="match status" value="1"/>
</dbReference>
<name>A0A8S5S657_9CAUD</name>
<proteinExistence type="predicted"/>
<dbReference type="PROSITE" id="PS51192">
    <property type="entry name" value="HELICASE_ATP_BIND_1"/>
    <property type="match status" value="1"/>
</dbReference>
<dbReference type="SUPFAM" id="SSF52540">
    <property type="entry name" value="P-loop containing nucleoside triphosphate hydrolases"/>
    <property type="match status" value="2"/>
</dbReference>
<dbReference type="PANTHER" id="PTHR45766:SF6">
    <property type="entry name" value="SWI_SNF-RELATED MATRIX-ASSOCIATED ACTIN-DEPENDENT REGULATOR OF CHROMATIN SUBFAMILY A-LIKE PROTEIN 1"/>
    <property type="match status" value="1"/>
</dbReference>
<dbReference type="PROSITE" id="PS51194">
    <property type="entry name" value="HELICASE_CTER"/>
    <property type="match status" value="1"/>
</dbReference>
<accession>A0A8S5S657</accession>
<dbReference type="InterPro" id="IPR014001">
    <property type="entry name" value="Helicase_ATP-bd"/>
</dbReference>
<sequence>MGCGKTLTALAIAGAAYKMGKIERVLIVAPTSVVAVWPKEFQEFADFKYTCRTLLGDKAHRLRELEDLRRFPFKAMKVAVINYESTWREGIFEALQEYDADMIICDESQRIKTHDAAQSKAMHQLGDQARYKLILSGTPVQNNAIDIFSQYRFLDSSIFGQNFYQFRNRYAIMGGFNRRQIVGYKDLDGLIRKEHSIAFRITKGEAIDLPEQTFETRKVYFSKKEKDLYDRIKRDSYAELDSGGQITATTVLTKLLRLQQLTGGFLVKDDATRPEQVSTAKMDALADIIEDYVIGAGKKLVIFARFIAEVKAIIEMVGKQLPKGMKQVAIYGDIKKEDRGGIVKEFQEDPKTVVFVGQIDTAGTGITLTAADTCVYYSKNFNYATYSQSLSRIHRIGQRNVCTYIDLEVDKTVDELISKSLAKKEDMAKTVVDNWKDFFD</sequence>
<evidence type="ECO:0000313" key="4">
    <source>
        <dbReference type="EMBL" id="DAF46178.1"/>
    </source>
</evidence>
<dbReference type="Gene3D" id="3.40.50.300">
    <property type="entry name" value="P-loop containing nucleotide triphosphate hydrolases"/>
    <property type="match status" value="1"/>
</dbReference>
<dbReference type="GO" id="GO:0016787">
    <property type="term" value="F:hydrolase activity"/>
    <property type="evidence" value="ECO:0007669"/>
    <property type="project" value="UniProtKB-KW"/>
</dbReference>
<dbReference type="PANTHER" id="PTHR45766">
    <property type="entry name" value="DNA ANNEALING HELICASE AND ENDONUCLEASE ZRANB3 FAMILY MEMBER"/>
    <property type="match status" value="1"/>
</dbReference>